<gene>
    <name evidence="3" type="ORF">BaRGS_00007935</name>
</gene>
<organism evidence="3 4">
    <name type="scientific">Batillaria attramentaria</name>
    <dbReference type="NCBI Taxonomy" id="370345"/>
    <lineage>
        <taxon>Eukaryota</taxon>
        <taxon>Metazoa</taxon>
        <taxon>Spiralia</taxon>
        <taxon>Lophotrochozoa</taxon>
        <taxon>Mollusca</taxon>
        <taxon>Gastropoda</taxon>
        <taxon>Caenogastropoda</taxon>
        <taxon>Sorbeoconcha</taxon>
        <taxon>Cerithioidea</taxon>
        <taxon>Batillariidae</taxon>
        <taxon>Batillaria</taxon>
    </lineage>
</organism>
<keyword evidence="1" id="KW-0677">Repeat</keyword>
<dbReference type="Pfam" id="PF14912">
    <property type="entry name" value="THEG"/>
    <property type="match status" value="4"/>
</dbReference>
<dbReference type="InterPro" id="IPR006623">
    <property type="entry name" value="THEG"/>
</dbReference>
<evidence type="ECO:0000313" key="3">
    <source>
        <dbReference type="EMBL" id="KAK7500691.1"/>
    </source>
</evidence>
<proteinExistence type="predicted"/>
<dbReference type="Proteomes" id="UP001519460">
    <property type="component" value="Unassembled WGS sequence"/>
</dbReference>
<feature type="region of interest" description="Disordered" evidence="2">
    <location>
        <begin position="37"/>
        <end position="65"/>
    </location>
</feature>
<evidence type="ECO:0000256" key="1">
    <source>
        <dbReference type="ARBA" id="ARBA00022737"/>
    </source>
</evidence>
<comment type="caution">
    <text evidence="3">The sequence shown here is derived from an EMBL/GenBank/DDBJ whole genome shotgun (WGS) entry which is preliminary data.</text>
</comment>
<dbReference type="SMART" id="SM00705">
    <property type="entry name" value="THEG"/>
    <property type="match status" value="6"/>
</dbReference>
<evidence type="ECO:0000313" key="4">
    <source>
        <dbReference type="Proteomes" id="UP001519460"/>
    </source>
</evidence>
<evidence type="ECO:0000256" key="2">
    <source>
        <dbReference type="SAM" id="MobiDB-lite"/>
    </source>
</evidence>
<dbReference type="PANTHER" id="PTHR15901">
    <property type="entry name" value="TESTICULAR HAPLOID EXPRESSED GENE PROTEIN"/>
    <property type="match status" value="1"/>
</dbReference>
<dbReference type="EMBL" id="JACVVK020000035">
    <property type="protein sequence ID" value="KAK7500691.1"/>
    <property type="molecule type" value="Genomic_DNA"/>
</dbReference>
<keyword evidence="4" id="KW-1185">Reference proteome</keyword>
<dbReference type="InterPro" id="IPR042401">
    <property type="entry name" value="SPMAP2-like"/>
</dbReference>
<dbReference type="AlphaFoldDB" id="A0ABD0LN64"/>
<reference evidence="3 4" key="1">
    <citation type="journal article" date="2023" name="Sci. Data">
        <title>Genome assembly of the Korean intertidal mud-creeper Batillaria attramentaria.</title>
        <authorList>
            <person name="Patra A.K."/>
            <person name="Ho P.T."/>
            <person name="Jun S."/>
            <person name="Lee S.J."/>
            <person name="Kim Y."/>
            <person name="Won Y.J."/>
        </authorList>
    </citation>
    <scope>NUCLEOTIDE SEQUENCE [LARGE SCALE GENOMIC DNA]</scope>
    <source>
        <strain evidence="3">Wonlab-2016</strain>
    </source>
</reference>
<feature type="compositionally biased region" description="Basic and acidic residues" evidence="2">
    <location>
        <begin position="46"/>
        <end position="65"/>
    </location>
</feature>
<feature type="region of interest" description="Disordered" evidence="2">
    <location>
        <begin position="239"/>
        <end position="260"/>
    </location>
</feature>
<protein>
    <submittedName>
        <fullName evidence="3">Uncharacterized protein</fullName>
    </submittedName>
</protein>
<accession>A0ABD0LN64</accession>
<name>A0ABD0LN64_9CAEN</name>
<dbReference type="PANTHER" id="PTHR15901:SF15">
    <property type="entry name" value="TESTICULAR HAPLOID EXPRESSED GENE PROTEIN-LIKE"/>
    <property type="match status" value="1"/>
</dbReference>
<sequence>MGSLPDDRRCLTTPLLRDAADGGESYVPCCRPDPKSEFGEYDSDADERGVDFHKDGKGGKKPGVERLKELARPRQPYIESHTCVGPKVHWGTQEMMWPVSPRALRGRASPRVTYLATPKKNFQEGTEFAHRPMFFYSAGRPSVIWTVSEGAQQGSATERVQFLSQHKQFHPDWREDKRQFVYGCGRESPVWAVSRSAQQCEERPRTTALAEHRPYHPDFKPERPIQSIVTEPARNARCTDHVSSLANPKKRVPGPFRHPQWPVTEQAKTAVASSRCMELARSKPLAEGFQLAREVEWPVTKAAKRAQASGRVIELATPITRASMDHVQFNPEAFIVKESALKGVIPGRIQDLAEPIKR</sequence>